<keyword evidence="1" id="KW-1133">Transmembrane helix</keyword>
<reference evidence="2" key="1">
    <citation type="journal article" date="2014" name="Front. Microbiol.">
        <title>High frequency of phylogenetically diverse reductive dehalogenase-homologous genes in deep subseafloor sedimentary metagenomes.</title>
        <authorList>
            <person name="Kawai M."/>
            <person name="Futagami T."/>
            <person name="Toyoda A."/>
            <person name="Takaki Y."/>
            <person name="Nishi S."/>
            <person name="Hori S."/>
            <person name="Arai W."/>
            <person name="Tsubouchi T."/>
            <person name="Morono Y."/>
            <person name="Uchiyama I."/>
            <person name="Ito T."/>
            <person name="Fujiyama A."/>
            <person name="Inagaki F."/>
            <person name="Takami H."/>
        </authorList>
    </citation>
    <scope>NUCLEOTIDE SEQUENCE</scope>
    <source>
        <strain evidence="2">Expedition CK06-06</strain>
    </source>
</reference>
<evidence type="ECO:0000256" key="1">
    <source>
        <dbReference type="SAM" id="Phobius"/>
    </source>
</evidence>
<keyword evidence="1" id="KW-0812">Transmembrane</keyword>
<dbReference type="AlphaFoldDB" id="X1GC10"/>
<name>X1GC10_9ZZZZ</name>
<feature type="transmembrane region" description="Helical" evidence="1">
    <location>
        <begin position="7"/>
        <end position="26"/>
    </location>
</feature>
<dbReference type="EMBL" id="BARU01024912">
    <property type="protein sequence ID" value="GAH54762.1"/>
    <property type="molecule type" value="Genomic_DNA"/>
</dbReference>
<keyword evidence="1" id="KW-0472">Membrane</keyword>
<evidence type="ECO:0000313" key="2">
    <source>
        <dbReference type="EMBL" id="GAH54762.1"/>
    </source>
</evidence>
<feature type="non-terminal residue" evidence="2">
    <location>
        <position position="1"/>
    </location>
</feature>
<protein>
    <submittedName>
        <fullName evidence="2">Uncharacterized protein</fullName>
    </submittedName>
</protein>
<accession>X1GC10</accession>
<sequence>KGNHTLILTLITSIDLIFRMILNIPATYYDYVFGNPSIPLIVFIFLNLGIFVILFIFIRILEGRADLKTKKIGLGLNLAKALYNLESFYAHGHEVGLNTLLLTEEKQKPYNILLDYMSTAEYINNSMIQPSRLSLLSNFINSHPPTYFRIAAILGDNLNPLKEAFLTFILMKKSKQRKYAAKFSQARELFTKVATTKFKEKFEISKFSIMNSTGFVISLVKEISINLPKIIALVILFLNKYVLLKYF</sequence>
<feature type="transmembrane region" description="Helical" evidence="1">
    <location>
        <begin position="38"/>
        <end position="61"/>
    </location>
</feature>
<comment type="caution">
    <text evidence="2">The sequence shown here is derived from an EMBL/GenBank/DDBJ whole genome shotgun (WGS) entry which is preliminary data.</text>
</comment>
<proteinExistence type="predicted"/>
<organism evidence="2">
    <name type="scientific">marine sediment metagenome</name>
    <dbReference type="NCBI Taxonomy" id="412755"/>
    <lineage>
        <taxon>unclassified sequences</taxon>
        <taxon>metagenomes</taxon>
        <taxon>ecological metagenomes</taxon>
    </lineage>
</organism>
<gene>
    <name evidence="2" type="ORF">S03H2_40207</name>
</gene>